<evidence type="ECO:0000256" key="2">
    <source>
        <dbReference type="ARBA" id="ARBA00010566"/>
    </source>
</evidence>
<evidence type="ECO:0000256" key="9">
    <source>
        <dbReference type="RuleBase" id="RU003370"/>
    </source>
</evidence>
<evidence type="ECO:0000256" key="1">
    <source>
        <dbReference type="ARBA" id="ARBA00004751"/>
    </source>
</evidence>
<dbReference type="Pfam" id="PF00285">
    <property type="entry name" value="Citrate_synt"/>
    <property type="match status" value="1"/>
</dbReference>
<organism evidence="11 12">
    <name type="scientific">Mycolicibacterium thermoresistibile</name>
    <name type="common">Mycobacterium thermoresistibile</name>
    <dbReference type="NCBI Taxonomy" id="1797"/>
    <lineage>
        <taxon>Bacteria</taxon>
        <taxon>Bacillati</taxon>
        <taxon>Actinomycetota</taxon>
        <taxon>Actinomycetes</taxon>
        <taxon>Mycobacteriales</taxon>
        <taxon>Mycobacteriaceae</taxon>
        <taxon>Mycolicibacterium</taxon>
    </lineage>
</organism>
<dbReference type="PRINTS" id="PR00143">
    <property type="entry name" value="CITRTSNTHASE"/>
</dbReference>
<reference evidence="11 12" key="1">
    <citation type="journal article" date="2016" name="Genome Announc.">
        <title>Draft Genome Sequences of Five Rapidly Growing Mycobacterium Species, M. thermoresistibile, M. fortuitum subsp. acetamidolyticum, M. canariasense, M. brisbanense, and M. novocastrense.</title>
        <authorList>
            <person name="Katahira K."/>
            <person name="Ogura Y."/>
            <person name="Gotoh Y."/>
            <person name="Hayashi T."/>
        </authorList>
    </citation>
    <scope>NUCLEOTIDE SEQUENCE [LARGE SCALE GENOMIC DNA]</scope>
    <source>
        <strain evidence="11 12">JCM6362</strain>
    </source>
</reference>
<dbReference type="STRING" id="1797.RMCT_1754"/>
<dbReference type="PANTHER" id="PTHR42871">
    <property type="entry name" value="CITRATE SYNTHASE"/>
    <property type="match status" value="1"/>
</dbReference>
<feature type="active site" evidence="8">
    <location>
        <position position="370"/>
    </location>
</feature>
<sequence length="435" mass="48914">MAENASSGDKHATLIYPGGQIDLEIVRATEGADGIALGSMLAETGYTTFDSGFVNTASTKSSITYIDGEAGILRYRGYPIEQLAEKSTFIEVCFLLIYGELPNTDQLAEFTTRIQRHTLLHEDLKRFFDGFPREAHPMPVLSSAVNALSAYYPDSLDPNDTRQVELSTIRLLAKLPTIAAYAYKKSEGQPFLYPDNSLTLVENFLRMTFGFPAEPYQVDPEVVRALDMLLILHADHEQNCSTSTVRLVGSSQANLFTSISGGINALWGPLHGGANQAVLEMLEKIRVEGGDVRDFVRRVKNREDNVRLMGFGHRVYKNYDPRARIVKEQADKILGKLGGDDELLNIAKELEETALTDEFFIERKLYPNVDFYTGLIYRAMGFPTRMFTVLFALGRLPGWIAHWREMHNEGNNKIGRPRQIYTGYGERDYTPLSER</sequence>
<dbReference type="AlphaFoldDB" id="A0A124E878"/>
<evidence type="ECO:0000256" key="5">
    <source>
        <dbReference type="ARBA" id="ARBA00049288"/>
    </source>
</evidence>
<dbReference type="InterPro" id="IPR016143">
    <property type="entry name" value="Citrate_synth-like_sm_a-sub"/>
</dbReference>
<dbReference type="NCBIfam" id="NF004126">
    <property type="entry name" value="PRK05614.1"/>
    <property type="match status" value="1"/>
</dbReference>
<dbReference type="PANTHER" id="PTHR42871:SF1">
    <property type="entry name" value="CITRATE SYNTHASE"/>
    <property type="match status" value="1"/>
</dbReference>
<protein>
    <recommendedName>
        <fullName evidence="6 7">Citrate synthase</fullName>
    </recommendedName>
</protein>
<dbReference type="OMA" id="VLEWLFK"/>
<dbReference type="InterPro" id="IPR019810">
    <property type="entry name" value="Citrate_synthase_AS"/>
</dbReference>
<dbReference type="InterPro" id="IPR036969">
    <property type="entry name" value="Citrate_synthase_sf"/>
</dbReference>
<proteinExistence type="inferred from homology"/>
<dbReference type="Gene3D" id="1.10.580.10">
    <property type="entry name" value="Citrate Synthase, domain 1"/>
    <property type="match status" value="1"/>
</dbReference>
<comment type="similarity">
    <text evidence="2 7 10">Belongs to the citrate synthase family.</text>
</comment>
<evidence type="ECO:0000256" key="4">
    <source>
        <dbReference type="ARBA" id="ARBA00022679"/>
    </source>
</evidence>
<name>A0A124E878_MYCTH</name>
<evidence type="ECO:0000313" key="11">
    <source>
        <dbReference type="EMBL" id="GAT14784.1"/>
    </source>
</evidence>
<accession>A0A124E878</accession>
<dbReference type="Proteomes" id="UP000069654">
    <property type="component" value="Unassembled WGS sequence"/>
</dbReference>
<dbReference type="GO" id="GO:0005737">
    <property type="term" value="C:cytoplasm"/>
    <property type="evidence" value="ECO:0007669"/>
    <property type="project" value="InterPro"/>
</dbReference>
<comment type="catalytic activity">
    <reaction evidence="5 9">
        <text>oxaloacetate + acetyl-CoA + H2O = citrate + CoA + H(+)</text>
        <dbReference type="Rhea" id="RHEA:16845"/>
        <dbReference type="ChEBI" id="CHEBI:15377"/>
        <dbReference type="ChEBI" id="CHEBI:15378"/>
        <dbReference type="ChEBI" id="CHEBI:16452"/>
        <dbReference type="ChEBI" id="CHEBI:16947"/>
        <dbReference type="ChEBI" id="CHEBI:57287"/>
        <dbReference type="ChEBI" id="CHEBI:57288"/>
        <dbReference type="EC" id="2.3.3.16"/>
    </reaction>
</comment>
<keyword evidence="3 9" id="KW-0816">Tricarboxylic acid cycle</keyword>
<dbReference type="PROSITE" id="PS00480">
    <property type="entry name" value="CITRATE_SYNTHASE"/>
    <property type="match status" value="1"/>
</dbReference>
<dbReference type="Gene3D" id="1.10.230.10">
    <property type="entry name" value="Cytochrome P450-Terp, domain 2"/>
    <property type="match status" value="1"/>
</dbReference>
<keyword evidence="4 7" id="KW-0808">Transferase</keyword>
<dbReference type="RefSeq" id="WP_003925810.1">
    <property type="nucleotide sequence ID" value="NZ_BCTB01000009.1"/>
</dbReference>
<reference evidence="12" key="2">
    <citation type="submission" date="2016-02" db="EMBL/GenBank/DDBJ databases">
        <title>Draft genome sequence of five rapidly growing Mycobacterium species.</title>
        <authorList>
            <person name="Katahira K."/>
            <person name="Gotou Y."/>
            <person name="Iida K."/>
            <person name="Ogura Y."/>
            <person name="Hayashi T."/>
        </authorList>
    </citation>
    <scope>NUCLEOTIDE SEQUENCE [LARGE SCALE GENOMIC DNA]</scope>
    <source>
        <strain evidence="12">JCM6362</strain>
    </source>
</reference>
<evidence type="ECO:0000256" key="8">
    <source>
        <dbReference type="PIRSR" id="PIRSR001369-1"/>
    </source>
</evidence>
<dbReference type="UniPathway" id="UPA00223">
    <property type="reaction ID" value="UER00717"/>
</dbReference>
<evidence type="ECO:0000256" key="7">
    <source>
        <dbReference type="PIRNR" id="PIRNR001369"/>
    </source>
</evidence>
<evidence type="ECO:0000256" key="6">
    <source>
        <dbReference type="NCBIfam" id="TIGR01798"/>
    </source>
</evidence>
<dbReference type="InterPro" id="IPR016142">
    <property type="entry name" value="Citrate_synth-like_lrg_a-sub"/>
</dbReference>
<dbReference type="SUPFAM" id="SSF48256">
    <property type="entry name" value="Citrate synthase"/>
    <property type="match status" value="1"/>
</dbReference>
<comment type="caution">
    <text evidence="11">The sequence shown here is derived from an EMBL/GenBank/DDBJ whole genome shotgun (WGS) entry which is preliminary data.</text>
</comment>
<dbReference type="InterPro" id="IPR010953">
    <property type="entry name" value="Citrate_synthase_typ-I"/>
</dbReference>
<dbReference type="CDD" id="cd06114">
    <property type="entry name" value="EcCS_like"/>
    <property type="match status" value="1"/>
</dbReference>
<dbReference type="GO" id="GO:0006099">
    <property type="term" value="P:tricarboxylic acid cycle"/>
    <property type="evidence" value="ECO:0007669"/>
    <property type="project" value="UniProtKB-UniRule"/>
</dbReference>
<dbReference type="OrthoDB" id="9800864at2"/>
<evidence type="ECO:0000256" key="10">
    <source>
        <dbReference type="RuleBase" id="RU003406"/>
    </source>
</evidence>
<dbReference type="GO" id="GO:0036440">
    <property type="term" value="F:citrate synthase activity"/>
    <property type="evidence" value="ECO:0007669"/>
    <property type="project" value="UniProtKB-EC"/>
</dbReference>
<evidence type="ECO:0000256" key="3">
    <source>
        <dbReference type="ARBA" id="ARBA00022532"/>
    </source>
</evidence>
<dbReference type="FunFam" id="1.10.230.10:FF:000002">
    <property type="entry name" value="Citrate synthase"/>
    <property type="match status" value="1"/>
</dbReference>
<dbReference type="PIRSF" id="PIRSF001369">
    <property type="entry name" value="Citrate_synth"/>
    <property type="match status" value="1"/>
</dbReference>
<dbReference type="Gene3D" id="2.20.28.60">
    <property type="match status" value="1"/>
</dbReference>
<dbReference type="EMBL" id="BCTB01000009">
    <property type="protein sequence ID" value="GAT14784.1"/>
    <property type="molecule type" value="Genomic_DNA"/>
</dbReference>
<feature type="active site" evidence="8">
    <location>
        <position position="313"/>
    </location>
</feature>
<gene>
    <name evidence="11" type="ORF">RMCT_1754</name>
</gene>
<evidence type="ECO:0000313" key="12">
    <source>
        <dbReference type="Proteomes" id="UP000069654"/>
    </source>
</evidence>
<comment type="pathway">
    <text evidence="1 9">Carbohydrate metabolism; tricarboxylic acid cycle; isocitrate from oxaloacetate: step 1/2.</text>
</comment>
<dbReference type="InterPro" id="IPR002020">
    <property type="entry name" value="Citrate_synthase"/>
</dbReference>
<dbReference type="NCBIfam" id="TIGR01798">
    <property type="entry name" value="cit_synth_I"/>
    <property type="match status" value="1"/>
</dbReference>
<dbReference type="InterPro" id="IPR024176">
    <property type="entry name" value="Citrate_synthase_bac-typ"/>
</dbReference>